<dbReference type="InterPro" id="IPR052018">
    <property type="entry name" value="PHP_domain"/>
</dbReference>
<organism evidence="2 3">
    <name type="scientific">Draconibacterium aestuarii</name>
    <dbReference type="NCBI Taxonomy" id="2998507"/>
    <lineage>
        <taxon>Bacteria</taxon>
        <taxon>Pseudomonadati</taxon>
        <taxon>Bacteroidota</taxon>
        <taxon>Bacteroidia</taxon>
        <taxon>Marinilabiliales</taxon>
        <taxon>Prolixibacteraceae</taxon>
        <taxon>Draconibacterium</taxon>
    </lineage>
</organism>
<name>A0A9X3F6H8_9BACT</name>
<dbReference type="GO" id="GO:0035312">
    <property type="term" value="F:5'-3' DNA exonuclease activity"/>
    <property type="evidence" value="ECO:0007669"/>
    <property type="project" value="TreeGrafter"/>
</dbReference>
<dbReference type="InterPro" id="IPR003141">
    <property type="entry name" value="Pol/His_phosphatase_N"/>
</dbReference>
<dbReference type="CDD" id="cd12112">
    <property type="entry name" value="PHP_HisPPase_Chlorobi_like"/>
    <property type="match status" value="1"/>
</dbReference>
<evidence type="ECO:0000259" key="1">
    <source>
        <dbReference type="SMART" id="SM00481"/>
    </source>
</evidence>
<reference evidence="2" key="1">
    <citation type="submission" date="2022-11" db="EMBL/GenBank/DDBJ databases">
        <title>Marilongibacter aestuarii gen. nov., sp. nov., isolated from tidal flat sediment.</title>
        <authorList>
            <person name="Jiayan W."/>
        </authorList>
    </citation>
    <scope>NUCLEOTIDE SEQUENCE</scope>
    <source>
        <strain evidence="2">Z1-6</strain>
    </source>
</reference>
<dbReference type="SUPFAM" id="SSF89550">
    <property type="entry name" value="PHP domain-like"/>
    <property type="match status" value="1"/>
</dbReference>
<dbReference type="EMBL" id="JAPOHD010000020">
    <property type="protein sequence ID" value="MCY1720737.1"/>
    <property type="molecule type" value="Genomic_DNA"/>
</dbReference>
<dbReference type="GO" id="GO:0004534">
    <property type="term" value="F:5'-3' RNA exonuclease activity"/>
    <property type="evidence" value="ECO:0007669"/>
    <property type="project" value="TreeGrafter"/>
</dbReference>
<accession>A0A9X3F6H8</accession>
<dbReference type="SMART" id="SM00481">
    <property type="entry name" value="POLIIIAc"/>
    <property type="match status" value="1"/>
</dbReference>
<comment type="caution">
    <text evidence="2">The sequence shown here is derived from an EMBL/GenBank/DDBJ whole genome shotgun (WGS) entry which is preliminary data.</text>
</comment>
<proteinExistence type="predicted"/>
<dbReference type="RefSeq" id="WP_343333070.1">
    <property type="nucleotide sequence ID" value="NZ_JAPOHD010000020.1"/>
</dbReference>
<evidence type="ECO:0000313" key="2">
    <source>
        <dbReference type="EMBL" id="MCY1720737.1"/>
    </source>
</evidence>
<evidence type="ECO:0000313" key="3">
    <source>
        <dbReference type="Proteomes" id="UP001145087"/>
    </source>
</evidence>
<protein>
    <submittedName>
        <fullName evidence="2">Sb-PDE family phosphodiesterase</fullName>
    </submittedName>
</protein>
<dbReference type="InterPro" id="IPR016195">
    <property type="entry name" value="Pol/histidinol_Pase-like"/>
</dbReference>
<gene>
    <name evidence="2" type="ORF">OU798_10305</name>
</gene>
<dbReference type="Gene3D" id="3.20.20.140">
    <property type="entry name" value="Metal-dependent hydrolases"/>
    <property type="match status" value="1"/>
</dbReference>
<sequence length="368" mass="41936">MIVRKLLFFLFLFFVLQGVDAQSRKVINLPDISGYITLKCDFHIHTVFSDGTVWPTIRVQEAWEEGLDAIAITDHIEYRPHSKDIVADHNRSYEIAEPLSKQLDILLVRGAEITRAMPPGHLNALFINNANFLEREDVNDAIKEARDQGAFILWNHPGWKAQQPDTTLWWDEHSALLKSDMLHGIEVYNHSSYYPEALDWANEKKLTVFANSDVHAPMLTKEDEHRPMTLVFAKSRTLGGIKEALFKRRTAVYFGNTLMGQSSVLEPLFFGSLDFKKAALKLTNKENKVVNIKNNSDVDYELELVQPGVGFDAPETITLKAHHVTPLALSGNSEEINDAQNIDVYYRVKNMFTDSTENILVTFSFRNN</sequence>
<dbReference type="Proteomes" id="UP001145087">
    <property type="component" value="Unassembled WGS sequence"/>
</dbReference>
<dbReference type="PANTHER" id="PTHR42924">
    <property type="entry name" value="EXONUCLEASE"/>
    <property type="match status" value="1"/>
</dbReference>
<dbReference type="PANTHER" id="PTHR42924:SF3">
    <property type="entry name" value="POLYMERASE_HISTIDINOL PHOSPHATASE N-TERMINAL DOMAIN-CONTAINING PROTEIN"/>
    <property type="match status" value="1"/>
</dbReference>
<keyword evidence="3" id="KW-1185">Reference proteome</keyword>
<dbReference type="InterPro" id="IPR032165">
    <property type="entry name" value="DUF5001"/>
</dbReference>
<dbReference type="AlphaFoldDB" id="A0A9X3F6H8"/>
<dbReference type="Pfam" id="PF16392">
    <property type="entry name" value="DUF5001"/>
    <property type="match status" value="1"/>
</dbReference>
<feature type="domain" description="Polymerase/histidinol phosphatase N-terminal" evidence="1">
    <location>
        <begin position="40"/>
        <end position="117"/>
    </location>
</feature>
<dbReference type="InterPro" id="IPR004013">
    <property type="entry name" value="PHP_dom"/>
</dbReference>
<dbReference type="Pfam" id="PF02811">
    <property type="entry name" value="PHP"/>
    <property type="match status" value="1"/>
</dbReference>